<evidence type="ECO:0000313" key="3">
    <source>
        <dbReference type="Proteomes" id="UP001181622"/>
    </source>
</evidence>
<accession>A0ABU1DD82</accession>
<evidence type="ECO:0000313" key="2">
    <source>
        <dbReference type="EMBL" id="MDR4306061.1"/>
    </source>
</evidence>
<dbReference type="RefSeq" id="WP_309389594.1">
    <property type="nucleotide sequence ID" value="NZ_JADBEO010000008.1"/>
</dbReference>
<feature type="compositionally biased region" description="Polar residues" evidence="1">
    <location>
        <begin position="1"/>
        <end position="21"/>
    </location>
</feature>
<feature type="region of interest" description="Disordered" evidence="1">
    <location>
        <begin position="1"/>
        <end position="32"/>
    </location>
</feature>
<reference evidence="2" key="1">
    <citation type="submission" date="2020-10" db="EMBL/GenBank/DDBJ databases">
        <authorList>
            <person name="Abbas A."/>
            <person name="Razzaq R."/>
            <person name="Waqas M."/>
            <person name="Abbas N."/>
            <person name="Nielsen T.K."/>
            <person name="Hansen L.H."/>
            <person name="Hussain S."/>
            <person name="Shahid M."/>
        </authorList>
    </citation>
    <scope>NUCLEOTIDE SEQUENCE</scope>
    <source>
        <strain evidence="2">S14</strain>
    </source>
</reference>
<organism evidence="2 3">
    <name type="scientific">Chelatococcus sambhunathii</name>
    <dbReference type="NCBI Taxonomy" id="363953"/>
    <lineage>
        <taxon>Bacteria</taxon>
        <taxon>Pseudomonadati</taxon>
        <taxon>Pseudomonadota</taxon>
        <taxon>Alphaproteobacteria</taxon>
        <taxon>Hyphomicrobiales</taxon>
        <taxon>Chelatococcaceae</taxon>
        <taxon>Chelatococcus</taxon>
    </lineage>
</organism>
<keyword evidence="3" id="KW-1185">Reference proteome</keyword>
<sequence length="61" mass="6487">MSHPTASQSLAQATPFQTQARASDRQGWPGTPRIALDVAGEIMRVKASPTPFEARSPAPRG</sequence>
<protein>
    <submittedName>
        <fullName evidence="2">Uncharacterized protein</fullName>
    </submittedName>
</protein>
<evidence type="ECO:0000256" key="1">
    <source>
        <dbReference type="SAM" id="MobiDB-lite"/>
    </source>
</evidence>
<proteinExistence type="predicted"/>
<comment type="caution">
    <text evidence="2">The sequence shown here is derived from an EMBL/GenBank/DDBJ whole genome shotgun (WGS) entry which is preliminary data.</text>
</comment>
<gene>
    <name evidence="2" type="ORF">IHQ68_05425</name>
</gene>
<name>A0ABU1DD82_9HYPH</name>
<dbReference type="Proteomes" id="UP001181622">
    <property type="component" value="Unassembled WGS sequence"/>
</dbReference>
<dbReference type="EMBL" id="JADBEO010000008">
    <property type="protein sequence ID" value="MDR4306061.1"/>
    <property type="molecule type" value="Genomic_DNA"/>
</dbReference>